<dbReference type="PANTHER" id="PTHR30105:SF2">
    <property type="entry name" value="DIVERGENT POLYSACCHARIDE DEACETYLASE SUPERFAMILY"/>
    <property type="match status" value="1"/>
</dbReference>
<evidence type="ECO:0000313" key="3">
    <source>
        <dbReference type="EMBL" id="RVT95535.1"/>
    </source>
</evidence>
<dbReference type="EMBL" id="SACL01000005">
    <property type="protein sequence ID" value="RVT95535.1"/>
    <property type="molecule type" value="Genomic_DNA"/>
</dbReference>
<comment type="caution">
    <text evidence="3">The sequence shown here is derived from an EMBL/GenBank/DDBJ whole genome shotgun (WGS) entry which is preliminary data.</text>
</comment>
<accession>A0A437MD27</accession>
<dbReference type="PANTHER" id="PTHR30105">
    <property type="entry name" value="UNCHARACTERIZED YIBQ-RELATED"/>
    <property type="match status" value="1"/>
</dbReference>
<keyword evidence="2" id="KW-1133">Transmembrane helix</keyword>
<evidence type="ECO:0000256" key="1">
    <source>
        <dbReference type="SAM" id="MobiDB-lite"/>
    </source>
</evidence>
<keyword evidence="4" id="KW-1185">Reference proteome</keyword>
<dbReference type="SUPFAM" id="SSF88713">
    <property type="entry name" value="Glycoside hydrolase/deacetylase"/>
    <property type="match status" value="1"/>
</dbReference>
<evidence type="ECO:0000313" key="4">
    <source>
        <dbReference type="Proteomes" id="UP000282957"/>
    </source>
</evidence>
<proteinExistence type="predicted"/>
<protein>
    <submittedName>
        <fullName evidence="3">Divergent polysaccharide deacetylase family protein</fullName>
    </submittedName>
</protein>
<evidence type="ECO:0000256" key="2">
    <source>
        <dbReference type="SAM" id="Phobius"/>
    </source>
</evidence>
<keyword evidence="2" id="KW-0472">Membrane</keyword>
<dbReference type="GO" id="GO:0005975">
    <property type="term" value="P:carbohydrate metabolic process"/>
    <property type="evidence" value="ECO:0007669"/>
    <property type="project" value="InterPro"/>
</dbReference>
<dbReference type="AlphaFoldDB" id="A0A437MD27"/>
<sequence length="348" mass="36815">MQTTAGVNRRGWQLLGLYWLLVLLASGGLFGTLAVMGPPAPPVVAELSLPPQPVPEAAPAAPSPAPVAEAAPPPAADPAPGTIPAADPALLEAGPFGPVPRIAVDGRTSIRFYARPGPGRAETRPRIALVVGGLGMNAVLSEQAIDRLPAQATLAINPYAPRPGGLLDRARGRGMEFLVSLPLEPNGYPANDPGDRALLTRLSPAQNEERLLWVLSRFQGYVGAVGALGALRGERYAALSEPFGTLQEHLRRRGLLFLDARPGARNPDRAWGRTVDVVVDEPATRTEIDMKLGALERLARERGSAMGLIGDPTPVLVDRVEAWSRSLEERGAVLVPASSLIRRPEVTP</sequence>
<dbReference type="OrthoDB" id="9784811at2"/>
<feature type="compositionally biased region" description="Low complexity" evidence="1">
    <location>
        <begin position="78"/>
        <end position="87"/>
    </location>
</feature>
<keyword evidence="2" id="KW-0812">Transmembrane</keyword>
<feature type="compositionally biased region" description="Pro residues" evidence="1">
    <location>
        <begin position="55"/>
        <end position="77"/>
    </location>
</feature>
<organism evidence="3 4">
    <name type="scientific">Rhodovarius crocodyli</name>
    <dbReference type="NCBI Taxonomy" id="1979269"/>
    <lineage>
        <taxon>Bacteria</taxon>
        <taxon>Pseudomonadati</taxon>
        <taxon>Pseudomonadota</taxon>
        <taxon>Alphaproteobacteria</taxon>
        <taxon>Acetobacterales</taxon>
        <taxon>Roseomonadaceae</taxon>
        <taxon>Rhodovarius</taxon>
    </lineage>
</organism>
<feature type="region of interest" description="Disordered" evidence="1">
    <location>
        <begin position="55"/>
        <end position="87"/>
    </location>
</feature>
<dbReference type="InterPro" id="IPR011330">
    <property type="entry name" value="Glyco_hydro/deAcase_b/a-brl"/>
</dbReference>
<dbReference type="InterPro" id="IPR006837">
    <property type="entry name" value="Divergent_DAC"/>
</dbReference>
<dbReference type="Pfam" id="PF04748">
    <property type="entry name" value="Polysacc_deac_2"/>
    <property type="match status" value="1"/>
</dbReference>
<gene>
    <name evidence="3" type="ORF">EOD42_15090</name>
</gene>
<dbReference type="RefSeq" id="WP_127788394.1">
    <property type="nucleotide sequence ID" value="NZ_SACL01000005.1"/>
</dbReference>
<dbReference type="Proteomes" id="UP000282957">
    <property type="component" value="Unassembled WGS sequence"/>
</dbReference>
<dbReference type="CDD" id="cd10936">
    <property type="entry name" value="CE4_DAC2"/>
    <property type="match status" value="1"/>
</dbReference>
<reference evidence="3 4" key="1">
    <citation type="submission" date="2019-01" db="EMBL/GenBank/DDBJ databases">
        <authorList>
            <person name="Chen W.-M."/>
        </authorList>
    </citation>
    <scope>NUCLEOTIDE SEQUENCE [LARGE SCALE GENOMIC DNA]</scope>
    <source>
        <strain evidence="3 4">CCP-6</strain>
    </source>
</reference>
<name>A0A437MD27_9PROT</name>
<dbReference type="Gene3D" id="3.20.20.370">
    <property type="entry name" value="Glycoside hydrolase/deacetylase"/>
    <property type="match status" value="1"/>
</dbReference>
<feature type="transmembrane region" description="Helical" evidence="2">
    <location>
        <begin position="12"/>
        <end position="36"/>
    </location>
</feature>